<dbReference type="STRING" id="77020.A0A0M8MRC7"/>
<evidence type="ECO:0000313" key="4">
    <source>
        <dbReference type="Proteomes" id="UP000037751"/>
    </source>
</evidence>
<feature type="domain" description="MIF4G" evidence="2">
    <location>
        <begin position="431"/>
        <end position="619"/>
    </location>
</feature>
<dbReference type="InterPro" id="IPR016024">
    <property type="entry name" value="ARM-type_fold"/>
</dbReference>
<dbReference type="VEuPathDB" id="FungiDB:Malapachy_1380"/>
<accession>A0A0M8MRC7</accession>
<name>A0A0M8MRC7_9BASI</name>
<keyword evidence="4" id="KW-1185">Reference proteome</keyword>
<dbReference type="AlphaFoldDB" id="A0A0M8MRC7"/>
<evidence type="ECO:0000313" key="3">
    <source>
        <dbReference type="EMBL" id="KOS12784.1"/>
    </source>
</evidence>
<dbReference type="Gene3D" id="1.25.40.180">
    <property type="match status" value="3"/>
</dbReference>
<dbReference type="SUPFAM" id="SSF48371">
    <property type="entry name" value="ARM repeat"/>
    <property type="match status" value="2"/>
</dbReference>
<evidence type="ECO:0000256" key="1">
    <source>
        <dbReference type="SAM" id="MobiDB-lite"/>
    </source>
</evidence>
<dbReference type="SMART" id="SM00543">
    <property type="entry name" value="MIF4G"/>
    <property type="match status" value="2"/>
</dbReference>
<feature type="region of interest" description="Disordered" evidence="1">
    <location>
        <begin position="864"/>
        <end position="902"/>
    </location>
</feature>
<feature type="region of interest" description="Disordered" evidence="1">
    <location>
        <begin position="955"/>
        <end position="974"/>
    </location>
</feature>
<reference evidence="3 4" key="1">
    <citation type="submission" date="2015-07" db="EMBL/GenBank/DDBJ databases">
        <title>Draft Genome Sequence of Malassezia furfur CBS1878 and Malassezia pachydermatis CBS1879.</title>
        <authorList>
            <person name="Triana S."/>
            <person name="Ohm R."/>
            <person name="Gonzalez A."/>
            <person name="DeCock H."/>
            <person name="Restrepo S."/>
            <person name="Celis A."/>
        </authorList>
    </citation>
    <scope>NUCLEOTIDE SEQUENCE [LARGE SCALE GENOMIC DNA]</scope>
    <source>
        <strain evidence="3 4">CBS 1879</strain>
    </source>
</reference>
<evidence type="ECO:0000259" key="2">
    <source>
        <dbReference type="SMART" id="SM00543"/>
    </source>
</evidence>
<dbReference type="GO" id="GO:0003723">
    <property type="term" value="F:RNA binding"/>
    <property type="evidence" value="ECO:0007669"/>
    <property type="project" value="InterPro"/>
</dbReference>
<protein>
    <submittedName>
        <fullName evidence="3">Arm repeat-containing protein</fullName>
    </submittedName>
</protein>
<dbReference type="InterPro" id="IPR003890">
    <property type="entry name" value="MIF4G-like_typ-3"/>
</dbReference>
<proteinExistence type="predicted"/>
<dbReference type="GeneID" id="28727759"/>
<feature type="compositionally biased region" description="Acidic residues" evidence="1">
    <location>
        <begin position="869"/>
        <end position="896"/>
    </location>
</feature>
<dbReference type="InterPro" id="IPR039762">
    <property type="entry name" value="Nmd2/UPF2"/>
</dbReference>
<dbReference type="PANTHER" id="PTHR12839:SF7">
    <property type="entry name" value="REGULATOR OF NONSENSE TRANSCRIPTS 2"/>
    <property type="match status" value="1"/>
</dbReference>
<sequence length="998" mass="113716">MSAVGLSDAGTPVDATTSSSKDTADIERDTWRKNLRHQNLSVWEHGPMQPPDNLDSTLKRNSAFIKRIKQGNVGDARESLLREVEMLNLEKYLDELIPSVPEMLWKCTQFKDRCAAIDILSALHMRFGGTDFTIRIKDAVAQELQPPTARANIDTSNEQAQKEETARVTRQRNLMRGATELVLVGLIGPPSSGNALFSVSWEWLFQLLRGLLSQDRDHIYTSLVNGLLKSYGPLIIPSMEEHKAGAPVQLPMLGDIPATSSTGFCQNFRRLFEAYYVTLSKRVVREHSLIQEQEKKNRDAYIKFGEIFDDRQSAFDKRTKEHKALVDTLQTMASLLNVTMPDLPEASQPQAQRSAVNLEAKSTLAEMTARLEEEFTSGKSPWADEETRNFYTDLCDLRSWVPATRLGLSKDGEAETNATPETSRDEAGQGLRTLIDQMPSLANASMVDKLAVDIAFQNRAGIRKTLAPAFLQIPKQRWDLVPFYVRLLATLHPYMPGLTDMVVEDIDKSFRRAQAVRQFDRLQRGLLVVYMGELTKFGLVPEHIIFHAIKLLVDNFSTTAIEMLAQLIETCGRYLYRSTPTHARMQAALDQVRRKRMAHNLDEHLRMLLDNAYYQCVPPERPVVVQQERSVMDQFLEHVMEKQLSVKMYDRVLHVLRSMDWNDSGVKTLLFSRFTSPWLLPAERLTLLARLLCDLQAYHPAFVVQVQDSLCEAIEWDLHCPTYHGAQRRVARIQYLGEMFNVRLVNSDVILDQLWRLCIRRPQRPDPYDNFTRVRLVCTLLQVCGTSFSSGMLRKRMDDFLVAFQYYILTKPEPPVDVRFMLTAAIRPMRPKLNWHLSRETLTAKLDKILPFFYRRDMASLMAGRAQNDESEDDGDEDEDGDEDGDNDDNETSDVSDAEKDTELALLDEEKAQRRQEALDAEAEAELERELAMLMTETNMADRGSNATVERTRTLLAKAPVPPGPTTTPNTDDASFMTFSLLSRKQTKSLHRRRSGNN</sequence>
<dbReference type="PANTHER" id="PTHR12839">
    <property type="entry name" value="NONSENSE-MEDIATED MRNA DECAY PROTEIN 2 UP-FRAMESHIFT SUPPRESSOR 2"/>
    <property type="match status" value="1"/>
</dbReference>
<feature type="domain" description="MIF4G" evidence="2">
    <location>
        <begin position="629"/>
        <end position="832"/>
    </location>
</feature>
<dbReference type="RefSeq" id="XP_017990416.1">
    <property type="nucleotide sequence ID" value="XM_018135884.1"/>
</dbReference>
<dbReference type="Proteomes" id="UP000037751">
    <property type="component" value="Unassembled WGS sequence"/>
</dbReference>
<feature type="region of interest" description="Disordered" evidence="1">
    <location>
        <begin position="1"/>
        <end position="26"/>
    </location>
</feature>
<organism evidence="3 4">
    <name type="scientific">Malassezia pachydermatis</name>
    <dbReference type="NCBI Taxonomy" id="77020"/>
    <lineage>
        <taxon>Eukaryota</taxon>
        <taxon>Fungi</taxon>
        <taxon>Dikarya</taxon>
        <taxon>Basidiomycota</taxon>
        <taxon>Ustilaginomycotina</taxon>
        <taxon>Malasseziomycetes</taxon>
        <taxon>Malasseziales</taxon>
        <taxon>Malasseziaceae</taxon>
        <taxon>Malassezia</taxon>
    </lineage>
</organism>
<dbReference type="GO" id="GO:0005737">
    <property type="term" value="C:cytoplasm"/>
    <property type="evidence" value="ECO:0007669"/>
    <property type="project" value="TreeGrafter"/>
</dbReference>
<dbReference type="Pfam" id="PF02854">
    <property type="entry name" value="MIF4G"/>
    <property type="match status" value="2"/>
</dbReference>
<dbReference type="GO" id="GO:0035145">
    <property type="term" value="C:exon-exon junction complex"/>
    <property type="evidence" value="ECO:0007669"/>
    <property type="project" value="TreeGrafter"/>
</dbReference>
<dbReference type="OrthoDB" id="27832at2759"/>
<dbReference type="EMBL" id="LGAV01000009">
    <property type="protein sequence ID" value="KOS12784.1"/>
    <property type="molecule type" value="Genomic_DNA"/>
</dbReference>
<gene>
    <name evidence="3" type="ORF">Malapachy_1380</name>
</gene>
<dbReference type="GO" id="GO:0000184">
    <property type="term" value="P:nuclear-transcribed mRNA catabolic process, nonsense-mediated decay"/>
    <property type="evidence" value="ECO:0007669"/>
    <property type="project" value="InterPro"/>
</dbReference>
<comment type="caution">
    <text evidence="3">The sequence shown here is derived from an EMBL/GenBank/DDBJ whole genome shotgun (WGS) entry which is preliminary data.</text>
</comment>